<dbReference type="EC" id="1.14.18.1" evidence="2"/>
<dbReference type="PANTHER" id="PTHR11474:SF76">
    <property type="entry name" value="SHKT DOMAIN-CONTAINING PROTEIN"/>
    <property type="match status" value="1"/>
</dbReference>
<evidence type="ECO:0000256" key="7">
    <source>
        <dbReference type="ARBA" id="ARBA00048881"/>
    </source>
</evidence>
<dbReference type="GO" id="GO:0042438">
    <property type="term" value="P:melanin biosynthetic process"/>
    <property type="evidence" value="ECO:0007669"/>
    <property type="project" value="UniProtKB-KW"/>
</dbReference>
<keyword evidence="4" id="KW-0186">Copper</keyword>
<dbReference type="SUPFAM" id="SSF48056">
    <property type="entry name" value="Di-copper centre-containing domain"/>
    <property type="match status" value="1"/>
</dbReference>
<evidence type="ECO:0000313" key="10">
    <source>
        <dbReference type="Proteomes" id="UP000076532"/>
    </source>
</evidence>
<dbReference type="AlphaFoldDB" id="A0A166FK81"/>
<dbReference type="GO" id="GO:0004503">
    <property type="term" value="F:tyrosinase activity"/>
    <property type="evidence" value="ECO:0007669"/>
    <property type="project" value="UniProtKB-EC"/>
</dbReference>
<evidence type="ECO:0000256" key="1">
    <source>
        <dbReference type="ARBA" id="ARBA00009928"/>
    </source>
</evidence>
<dbReference type="Gene3D" id="1.10.1280.10">
    <property type="entry name" value="Di-copper center containing domain from catechol oxidase"/>
    <property type="match status" value="1"/>
</dbReference>
<dbReference type="GO" id="GO:0046872">
    <property type="term" value="F:metal ion binding"/>
    <property type="evidence" value="ECO:0007669"/>
    <property type="project" value="UniProtKB-KW"/>
</dbReference>
<dbReference type="Pfam" id="PF00264">
    <property type="entry name" value="Tyrosinase"/>
    <property type="match status" value="1"/>
</dbReference>
<accession>A0A166FK81</accession>
<evidence type="ECO:0000259" key="8">
    <source>
        <dbReference type="PROSITE" id="PS00498"/>
    </source>
</evidence>
<dbReference type="OrthoDB" id="6132182at2759"/>
<evidence type="ECO:0000256" key="3">
    <source>
        <dbReference type="ARBA" id="ARBA00022723"/>
    </source>
</evidence>
<dbReference type="PANTHER" id="PTHR11474">
    <property type="entry name" value="TYROSINASE FAMILY MEMBER"/>
    <property type="match status" value="1"/>
</dbReference>
<dbReference type="PROSITE" id="PS00498">
    <property type="entry name" value="TYROSINASE_2"/>
    <property type="match status" value="1"/>
</dbReference>
<sequence length="346" mass="39951">MYVDFRGAFPRNKLTRLPAVLFPVWHRPYVLAIEQSISLTATRLARRWTNGLDNVTVMTWKTAAETLRFPFWDWTDKHMETEGLPDVLQPQTFSFILPNADPSNPVPSLVDNPLASYSFGYRLPDGFANTISYNTLSSSSSQEMSYHEEWKRTYRWPSSKVNPTEDYIKIKHLLAGNGKDKGSCEQLRIQVAKLFTYPAKAAPDRGSTIWKEFSNTTQPTQDEAKYPYFNLGSLEEAHNSVHLLIGGYGSMADPDYAGFDPIFYLHHANVDRILAFWEYVYNDYWMGDGYPNKQDVQVPFGEFFCVLILGNWLSLCLHRSSDWRDVGHRRRGHHQPDERTHALPQR</sequence>
<dbReference type="EMBL" id="KV417588">
    <property type="protein sequence ID" value="KZP16896.1"/>
    <property type="molecule type" value="Genomic_DNA"/>
</dbReference>
<feature type="domain" description="Tyrosinase copper-binding" evidence="8">
    <location>
        <begin position="260"/>
        <end position="271"/>
    </location>
</feature>
<comment type="catalytic activity">
    <reaction evidence="7">
        <text>L-tyrosine + O2 = L-dopaquinone + H2O</text>
        <dbReference type="Rhea" id="RHEA:18117"/>
        <dbReference type="ChEBI" id="CHEBI:15377"/>
        <dbReference type="ChEBI" id="CHEBI:15379"/>
        <dbReference type="ChEBI" id="CHEBI:57924"/>
        <dbReference type="ChEBI" id="CHEBI:58315"/>
        <dbReference type="EC" id="1.14.18.1"/>
    </reaction>
</comment>
<evidence type="ECO:0000256" key="2">
    <source>
        <dbReference type="ARBA" id="ARBA00011906"/>
    </source>
</evidence>
<dbReference type="Proteomes" id="UP000076532">
    <property type="component" value="Unassembled WGS sequence"/>
</dbReference>
<evidence type="ECO:0000256" key="5">
    <source>
        <dbReference type="ARBA" id="ARBA00023101"/>
    </source>
</evidence>
<evidence type="ECO:0000313" key="9">
    <source>
        <dbReference type="EMBL" id="KZP16896.1"/>
    </source>
</evidence>
<comment type="similarity">
    <text evidence="1">Belongs to the tyrosinase family.</text>
</comment>
<keyword evidence="5" id="KW-0470">Melanin biosynthesis</keyword>
<comment type="catalytic activity">
    <reaction evidence="6">
        <text>2 L-dopa + O2 = 2 L-dopaquinone + 2 H2O</text>
        <dbReference type="Rhea" id="RHEA:34287"/>
        <dbReference type="ChEBI" id="CHEBI:15377"/>
        <dbReference type="ChEBI" id="CHEBI:15379"/>
        <dbReference type="ChEBI" id="CHEBI:57504"/>
        <dbReference type="ChEBI" id="CHEBI:57924"/>
        <dbReference type="EC" id="1.14.18.1"/>
    </reaction>
</comment>
<keyword evidence="3" id="KW-0479">Metal-binding</keyword>
<dbReference type="STRING" id="436010.A0A166FK81"/>
<protein>
    <recommendedName>
        <fullName evidence="2">tyrosinase</fullName>
        <ecNumber evidence="2">1.14.18.1</ecNumber>
    </recommendedName>
</protein>
<dbReference type="InterPro" id="IPR050316">
    <property type="entry name" value="Tyrosinase/Hemocyanin"/>
</dbReference>
<dbReference type="PRINTS" id="PR00092">
    <property type="entry name" value="TYROSINASE"/>
</dbReference>
<evidence type="ECO:0000256" key="6">
    <source>
        <dbReference type="ARBA" id="ARBA00048233"/>
    </source>
</evidence>
<gene>
    <name evidence="9" type="ORF">FIBSPDRAFT_38740</name>
</gene>
<evidence type="ECO:0000256" key="4">
    <source>
        <dbReference type="ARBA" id="ARBA00023008"/>
    </source>
</evidence>
<proteinExistence type="inferred from homology"/>
<organism evidence="9 10">
    <name type="scientific">Athelia psychrophila</name>
    <dbReference type="NCBI Taxonomy" id="1759441"/>
    <lineage>
        <taxon>Eukaryota</taxon>
        <taxon>Fungi</taxon>
        <taxon>Dikarya</taxon>
        <taxon>Basidiomycota</taxon>
        <taxon>Agaricomycotina</taxon>
        <taxon>Agaricomycetes</taxon>
        <taxon>Agaricomycetidae</taxon>
        <taxon>Atheliales</taxon>
        <taxon>Atheliaceae</taxon>
        <taxon>Athelia</taxon>
    </lineage>
</organism>
<dbReference type="InterPro" id="IPR002227">
    <property type="entry name" value="Tyrosinase_Cu-bd"/>
</dbReference>
<name>A0A166FK81_9AGAM</name>
<reference evidence="9 10" key="1">
    <citation type="journal article" date="2016" name="Mol. Biol. Evol.">
        <title>Comparative Genomics of Early-Diverging Mushroom-Forming Fungi Provides Insights into the Origins of Lignocellulose Decay Capabilities.</title>
        <authorList>
            <person name="Nagy L.G."/>
            <person name="Riley R."/>
            <person name="Tritt A."/>
            <person name="Adam C."/>
            <person name="Daum C."/>
            <person name="Floudas D."/>
            <person name="Sun H."/>
            <person name="Yadav J.S."/>
            <person name="Pangilinan J."/>
            <person name="Larsson K.H."/>
            <person name="Matsuura K."/>
            <person name="Barry K."/>
            <person name="Labutti K."/>
            <person name="Kuo R."/>
            <person name="Ohm R.A."/>
            <person name="Bhattacharya S.S."/>
            <person name="Shirouzu T."/>
            <person name="Yoshinaga Y."/>
            <person name="Martin F.M."/>
            <person name="Grigoriev I.V."/>
            <person name="Hibbett D.S."/>
        </authorList>
    </citation>
    <scope>NUCLEOTIDE SEQUENCE [LARGE SCALE GENOMIC DNA]</scope>
    <source>
        <strain evidence="9 10">CBS 109695</strain>
    </source>
</reference>
<dbReference type="InterPro" id="IPR008922">
    <property type="entry name" value="Di-copper_centre_dom_sf"/>
</dbReference>
<keyword evidence="10" id="KW-1185">Reference proteome</keyword>